<name>A0A453T9B6_AEGTS</name>
<evidence type="ECO:0000313" key="9">
    <source>
        <dbReference type="EnsemblPlants" id="AET7Gv21299300.1"/>
    </source>
</evidence>
<dbReference type="EC" id="4.2.1.1" evidence="2 6"/>
<keyword evidence="5 6" id="KW-0456">Lyase</keyword>
<proteinExistence type="inferred from homology"/>
<dbReference type="GO" id="GO:0004089">
    <property type="term" value="F:carbonate dehydratase activity"/>
    <property type="evidence" value="ECO:0007669"/>
    <property type="project" value="UniProtKB-UniRule"/>
</dbReference>
<sequence length="351" mass="39799">FAGTQQKTQRSSMRSARHLHDAVSALLLFLLLSAVVPAARAQQETDDESEFSYVCGAENGPENWGKIKEEWATCGTGLMQSPIDLSDRLASQAPHLGYLNHSYRPAEASMVNRGHDITVMFHGDAGSMWINGTAYHLRQLHWHTPSEHRVNGRRYNMELHMVHLSAENKAAVIGLLYKIGRPNHFLHELESYLERMANTNEKEENVGVVDPWVARGHGEAYYRYMGSLTTPGCDEGVIWTVIKRVPLLLMTFTNLILITNAKLKGNWLMDLISGRYSHLPTNSPIFYEIFKGRKLVLQVATVSSEQLKLLTDAVHDGFDINARPLQKVNYRDINFFCPDDHHERYYAAADH</sequence>
<dbReference type="Proteomes" id="UP000015105">
    <property type="component" value="Chromosome 7D"/>
</dbReference>
<feature type="chain" id="PRO_5019460270" description="Carbonic anhydrase" evidence="7">
    <location>
        <begin position="42"/>
        <end position="351"/>
    </location>
</feature>
<dbReference type="InterPro" id="IPR036398">
    <property type="entry name" value="CA_dom_sf"/>
</dbReference>
<keyword evidence="10" id="KW-1185">Reference proteome</keyword>
<evidence type="ECO:0000256" key="6">
    <source>
        <dbReference type="RuleBase" id="RU367011"/>
    </source>
</evidence>
<dbReference type="STRING" id="200361.A0A453T9B6"/>
<keyword evidence="4 6" id="KW-0862">Zinc</keyword>
<dbReference type="InterPro" id="IPR041891">
    <property type="entry name" value="Alpha_CA_prokaryot-like"/>
</dbReference>
<reference evidence="9" key="3">
    <citation type="journal article" date="2017" name="Nature">
        <title>Genome sequence of the progenitor of the wheat D genome Aegilops tauschii.</title>
        <authorList>
            <person name="Luo M.C."/>
            <person name="Gu Y.Q."/>
            <person name="Puiu D."/>
            <person name="Wang H."/>
            <person name="Twardziok S.O."/>
            <person name="Deal K.R."/>
            <person name="Huo N."/>
            <person name="Zhu T."/>
            <person name="Wang L."/>
            <person name="Wang Y."/>
            <person name="McGuire P.E."/>
            <person name="Liu S."/>
            <person name="Long H."/>
            <person name="Ramasamy R.K."/>
            <person name="Rodriguez J.C."/>
            <person name="Van S.L."/>
            <person name="Yuan L."/>
            <person name="Wang Z."/>
            <person name="Xia Z."/>
            <person name="Xiao L."/>
            <person name="Anderson O.D."/>
            <person name="Ouyang S."/>
            <person name="Liang Y."/>
            <person name="Zimin A.V."/>
            <person name="Pertea G."/>
            <person name="Qi P."/>
            <person name="Bennetzen J.L."/>
            <person name="Dai X."/>
            <person name="Dawson M.W."/>
            <person name="Muller H.G."/>
            <person name="Kugler K."/>
            <person name="Rivarola-Duarte L."/>
            <person name="Spannagl M."/>
            <person name="Mayer K.F.X."/>
            <person name="Lu F.H."/>
            <person name="Bevan M.W."/>
            <person name="Leroy P."/>
            <person name="Li P."/>
            <person name="You F.M."/>
            <person name="Sun Q."/>
            <person name="Liu Z."/>
            <person name="Lyons E."/>
            <person name="Wicker T."/>
            <person name="Salzberg S.L."/>
            <person name="Devos K.M."/>
            <person name="Dvorak J."/>
        </authorList>
    </citation>
    <scope>NUCLEOTIDE SEQUENCE [LARGE SCALE GENOMIC DNA]</scope>
    <source>
        <strain evidence="9">cv. AL8/78</strain>
    </source>
</reference>
<reference evidence="9" key="5">
    <citation type="journal article" date="2021" name="G3 (Bethesda)">
        <title>Aegilops tauschii genome assembly Aet v5.0 features greater sequence contiguity and improved annotation.</title>
        <authorList>
            <person name="Wang L."/>
            <person name="Zhu T."/>
            <person name="Rodriguez J.C."/>
            <person name="Deal K.R."/>
            <person name="Dubcovsky J."/>
            <person name="McGuire P.E."/>
            <person name="Lux T."/>
            <person name="Spannagl M."/>
            <person name="Mayer K.F.X."/>
            <person name="Baldrich P."/>
            <person name="Meyers B.C."/>
            <person name="Huo N."/>
            <person name="Gu Y.Q."/>
            <person name="Zhou H."/>
            <person name="Devos K.M."/>
            <person name="Bennetzen J.L."/>
            <person name="Unver T."/>
            <person name="Budak H."/>
            <person name="Gulick P.J."/>
            <person name="Galiba G."/>
            <person name="Kalapos B."/>
            <person name="Nelson D.R."/>
            <person name="Li P."/>
            <person name="You F.M."/>
            <person name="Luo M.C."/>
            <person name="Dvorak J."/>
        </authorList>
    </citation>
    <scope>NUCLEOTIDE SEQUENCE [LARGE SCALE GENOMIC DNA]</scope>
    <source>
        <strain evidence="9">cv. AL8/78</strain>
    </source>
</reference>
<dbReference type="InterPro" id="IPR018338">
    <property type="entry name" value="Carbonic_anhydrase_a-class_CS"/>
</dbReference>
<dbReference type="PANTHER" id="PTHR18952:SF281">
    <property type="entry name" value="CARBONIC ANHYDRASE"/>
    <property type="match status" value="1"/>
</dbReference>
<dbReference type="AlphaFoldDB" id="A0A453T9B6"/>
<evidence type="ECO:0000313" key="10">
    <source>
        <dbReference type="Proteomes" id="UP000015105"/>
    </source>
</evidence>
<dbReference type="Gene3D" id="3.10.200.10">
    <property type="entry name" value="Alpha carbonic anhydrase"/>
    <property type="match status" value="1"/>
</dbReference>
<protein>
    <recommendedName>
        <fullName evidence="2 6">Carbonic anhydrase</fullName>
        <ecNumber evidence="2 6">4.2.1.1</ecNumber>
    </recommendedName>
</protein>
<comment type="cofactor">
    <cofactor evidence="1 6">
        <name>Zn(2+)</name>
        <dbReference type="ChEBI" id="CHEBI:29105"/>
    </cofactor>
</comment>
<dbReference type="CDD" id="cd03124">
    <property type="entry name" value="alpha_CA_prokaryotic_like"/>
    <property type="match status" value="1"/>
</dbReference>
<evidence type="ECO:0000256" key="7">
    <source>
        <dbReference type="SAM" id="SignalP"/>
    </source>
</evidence>
<dbReference type="Gramene" id="AET7Gv21299300.1">
    <property type="protein sequence ID" value="AET7Gv21299300.1"/>
    <property type="gene ID" value="AET7Gv21299300"/>
</dbReference>
<dbReference type="InterPro" id="IPR001148">
    <property type="entry name" value="CA_dom"/>
</dbReference>
<dbReference type="Pfam" id="PF00194">
    <property type="entry name" value="Carb_anhydrase"/>
    <property type="match status" value="1"/>
</dbReference>
<reference evidence="10" key="1">
    <citation type="journal article" date="2014" name="Science">
        <title>Ancient hybridizations among the ancestral genomes of bread wheat.</title>
        <authorList>
            <consortium name="International Wheat Genome Sequencing Consortium,"/>
            <person name="Marcussen T."/>
            <person name="Sandve S.R."/>
            <person name="Heier L."/>
            <person name="Spannagl M."/>
            <person name="Pfeifer M."/>
            <person name="Jakobsen K.S."/>
            <person name="Wulff B.B."/>
            <person name="Steuernagel B."/>
            <person name="Mayer K.F."/>
            <person name="Olsen O.A."/>
        </authorList>
    </citation>
    <scope>NUCLEOTIDE SEQUENCE [LARGE SCALE GENOMIC DNA]</scope>
    <source>
        <strain evidence="10">cv. AL8/78</strain>
    </source>
</reference>
<feature type="signal peptide" evidence="7">
    <location>
        <begin position="1"/>
        <end position="41"/>
    </location>
</feature>
<comment type="similarity">
    <text evidence="6">Belongs to the alpha-carbonic anhydrase family.</text>
</comment>
<dbReference type="PROSITE" id="PS00162">
    <property type="entry name" value="ALPHA_CA_1"/>
    <property type="match status" value="1"/>
</dbReference>
<dbReference type="SMART" id="SM01057">
    <property type="entry name" value="Carb_anhydrase"/>
    <property type="match status" value="1"/>
</dbReference>
<dbReference type="SUPFAM" id="SSF51069">
    <property type="entry name" value="Carbonic anhydrase"/>
    <property type="match status" value="1"/>
</dbReference>
<comment type="function">
    <text evidence="6">Reversible hydration of carbon dioxide.</text>
</comment>
<keyword evidence="3 6" id="KW-0479">Metal-binding</keyword>
<organism evidence="9 10">
    <name type="scientific">Aegilops tauschii subsp. strangulata</name>
    <name type="common">Goatgrass</name>
    <dbReference type="NCBI Taxonomy" id="200361"/>
    <lineage>
        <taxon>Eukaryota</taxon>
        <taxon>Viridiplantae</taxon>
        <taxon>Streptophyta</taxon>
        <taxon>Embryophyta</taxon>
        <taxon>Tracheophyta</taxon>
        <taxon>Spermatophyta</taxon>
        <taxon>Magnoliopsida</taxon>
        <taxon>Liliopsida</taxon>
        <taxon>Poales</taxon>
        <taxon>Poaceae</taxon>
        <taxon>BOP clade</taxon>
        <taxon>Pooideae</taxon>
        <taxon>Triticodae</taxon>
        <taxon>Triticeae</taxon>
        <taxon>Triticinae</taxon>
        <taxon>Aegilops</taxon>
    </lineage>
</organism>
<dbReference type="PROSITE" id="PS51144">
    <property type="entry name" value="ALPHA_CA_2"/>
    <property type="match status" value="1"/>
</dbReference>
<comment type="catalytic activity">
    <reaction evidence="6">
        <text>hydrogencarbonate + H(+) = CO2 + H2O</text>
        <dbReference type="Rhea" id="RHEA:10748"/>
        <dbReference type="ChEBI" id="CHEBI:15377"/>
        <dbReference type="ChEBI" id="CHEBI:15378"/>
        <dbReference type="ChEBI" id="CHEBI:16526"/>
        <dbReference type="ChEBI" id="CHEBI:17544"/>
        <dbReference type="EC" id="4.2.1.1"/>
    </reaction>
</comment>
<reference evidence="10" key="2">
    <citation type="journal article" date="2017" name="Nat. Plants">
        <title>The Aegilops tauschii genome reveals multiple impacts of transposons.</title>
        <authorList>
            <person name="Zhao G."/>
            <person name="Zou C."/>
            <person name="Li K."/>
            <person name="Wang K."/>
            <person name="Li T."/>
            <person name="Gao L."/>
            <person name="Zhang X."/>
            <person name="Wang H."/>
            <person name="Yang Z."/>
            <person name="Liu X."/>
            <person name="Jiang W."/>
            <person name="Mao L."/>
            <person name="Kong X."/>
            <person name="Jiao Y."/>
            <person name="Jia J."/>
        </authorList>
    </citation>
    <scope>NUCLEOTIDE SEQUENCE [LARGE SCALE GENOMIC DNA]</scope>
    <source>
        <strain evidence="10">cv. AL8/78</strain>
    </source>
</reference>
<dbReference type="GO" id="GO:0006730">
    <property type="term" value="P:one-carbon metabolic process"/>
    <property type="evidence" value="ECO:0007669"/>
    <property type="project" value="TreeGrafter"/>
</dbReference>
<evidence type="ECO:0000256" key="2">
    <source>
        <dbReference type="ARBA" id="ARBA00012925"/>
    </source>
</evidence>
<evidence type="ECO:0000256" key="3">
    <source>
        <dbReference type="ARBA" id="ARBA00022723"/>
    </source>
</evidence>
<feature type="domain" description="Alpha-carbonic anhydrase" evidence="8">
    <location>
        <begin position="49"/>
        <end position="290"/>
    </location>
</feature>
<evidence type="ECO:0000256" key="5">
    <source>
        <dbReference type="ARBA" id="ARBA00023239"/>
    </source>
</evidence>
<dbReference type="InterPro" id="IPR023561">
    <property type="entry name" value="Carbonic_anhydrase_a-class"/>
</dbReference>
<evidence type="ECO:0000259" key="8">
    <source>
        <dbReference type="PROSITE" id="PS51144"/>
    </source>
</evidence>
<dbReference type="EnsemblPlants" id="AET7Gv21299300.1">
    <property type="protein sequence ID" value="AET7Gv21299300.1"/>
    <property type="gene ID" value="AET7Gv21299300"/>
</dbReference>
<reference evidence="9" key="4">
    <citation type="submission" date="2019-03" db="UniProtKB">
        <authorList>
            <consortium name="EnsemblPlants"/>
        </authorList>
    </citation>
    <scope>IDENTIFICATION</scope>
</reference>
<keyword evidence="7" id="KW-0732">Signal</keyword>
<evidence type="ECO:0000256" key="4">
    <source>
        <dbReference type="ARBA" id="ARBA00022833"/>
    </source>
</evidence>
<dbReference type="GO" id="GO:0008270">
    <property type="term" value="F:zinc ion binding"/>
    <property type="evidence" value="ECO:0007669"/>
    <property type="project" value="UniProtKB-UniRule"/>
</dbReference>
<accession>A0A453T9B6</accession>
<dbReference type="PANTHER" id="PTHR18952">
    <property type="entry name" value="CARBONIC ANHYDRASE"/>
    <property type="match status" value="1"/>
</dbReference>
<evidence type="ECO:0000256" key="1">
    <source>
        <dbReference type="ARBA" id="ARBA00001947"/>
    </source>
</evidence>